<dbReference type="InterPro" id="IPR003849">
    <property type="entry name" value="Preprotein_translocase_YajC"/>
</dbReference>
<keyword evidence="8" id="KW-0811">Translocation</keyword>
<comment type="similarity">
    <text evidence="2">Belongs to the YajC family.</text>
</comment>
<comment type="caution">
    <text evidence="10">The sequence shown here is derived from an EMBL/GenBank/DDBJ whole genome shotgun (WGS) entry which is preliminary data.</text>
</comment>
<evidence type="ECO:0000256" key="6">
    <source>
        <dbReference type="ARBA" id="ARBA00022927"/>
    </source>
</evidence>
<dbReference type="RefSeq" id="WP_149850078.1">
    <property type="nucleotide sequence ID" value="NZ_VUOB01000023.1"/>
</dbReference>
<dbReference type="NCBIfam" id="TIGR00739">
    <property type="entry name" value="yajC"/>
    <property type="match status" value="1"/>
</dbReference>
<dbReference type="EMBL" id="VUOB01000023">
    <property type="protein sequence ID" value="KAA2261915.1"/>
    <property type="molecule type" value="Genomic_DNA"/>
</dbReference>
<evidence type="ECO:0000313" key="10">
    <source>
        <dbReference type="EMBL" id="KAA2261915.1"/>
    </source>
</evidence>
<reference evidence="10 11" key="1">
    <citation type="submission" date="2019-09" db="EMBL/GenBank/DDBJ databases">
        <title>Goodfellowia gen. nov., a new genus of the Pseudonocardineae related to Actinoalloteichus, containing Goodfellowia coeruleoviolacea gen. nov., comb. nov. gen. nov., comb. nov.</title>
        <authorList>
            <person name="Labeda D."/>
        </authorList>
    </citation>
    <scope>NUCLEOTIDE SEQUENCE [LARGE SCALE GENOMIC DNA]</scope>
    <source>
        <strain evidence="10 11">AN110305</strain>
    </source>
</reference>
<evidence type="ECO:0000256" key="3">
    <source>
        <dbReference type="ARBA" id="ARBA00022448"/>
    </source>
</evidence>
<evidence type="ECO:0000256" key="8">
    <source>
        <dbReference type="ARBA" id="ARBA00023010"/>
    </source>
</evidence>
<keyword evidence="11" id="KW-1185">Reference proteome</keyword>
<dbReference type="SMART" id="SM01323">
    <property type="entry name" value="YajC"/>
    <property type="match status" value="1"/>
</dbReference>
<evidence type="ECO:0000256" key="9">
    <source>
        <dbReference type="ARBA" id="ARBA00023136"/>
    </source>
</evidence>
<evidence type="ECO:0000313" key="11">
    <source>
        <dbReference type="Proteomes" id="UP000323454"/>
    </source>
</evidence>
<evidence type="ECO:0000256" key="1">
    <source>
        <dbReference type="ARBA" id="ARBA00004162"/>
    </source>
</evidence>
<keyword evidence="3" id="KW-0813">Transport</keyword>
<dbReference type="PANTHER" id="PTHR33909:SF1">
    <property type="entry name" value="SEC TRANSLOCON ACCESSORY COMPLEX SUBUNIT YAJC"/>
    <property type="match status" value="1"/>
</dbReference>
<gene>
    <name evidence="10" type="primary">yajC</name>
    <name evidence="10" type="ORF">F0L68_14480</name>
</gene>
<organism evidence="10 11">
    <name type="scientific">Solihabitans fulvus</name>
    <dbReference type="NCBI Taxonomy" id="1892852"/>
    <lineage>
        <taxon>Bacteria</taxon>
        <taxon>Bacillati</taxon>
        <taxon>Actinomycetota</taxon>
        <taxon>Actinomycetes</taxon>
        <taxon>Pseudonocardiales</taxon>
        <taxon>Pseudonocardiaceae</taxon>
        <taxon>Solihabitans</taxon>
    </lineage>
</organism>
<dbReference type="PANTHER" id="PTHR33909">
    <property type="entry name" value="SEC TRANSLOCON ACCESSORY COMPLEX SUBUNIT YAJC"/>
    <property type="match status" value="1"/>
</dbReference>
<evidence type="ECO:0000256" key="2">
    <source>
        <dbReference type="ARBA" id="ARBA00006742"/>
    </source>
</evidence>
<keyword evidence="9" id="KW-0472">Membrane</keyword>
<protein>
    <submittedName>
        <fullName evidence="10">Preprotein translocase subunit YajC</fullName>
    </submittedName>
</protein>
<evidence type="ECO:0000256" key="5">
    <source>
        <dbReference type="ARBA" id="ARBA00022692"/>
    </source>
</evidence>
<evidence type="ECO:0000256" key="4">
    <source>
        <dbReference type="ARBA" id="ARBA00022475"/>
    </source>
</evidence>
<dbReference type="AlphaFoldDB" id="A0A5B2XFU4"/>
<keyword evidence="6" id="KW-0653">Protein transport</keyword>
<name>A0A5B2XFU4_9PSEU</name>
<accession>A0A5B2XFU4</accession>
<dbReference type="OrthoDB" id="2200301at2"/>
<dbReference type="Proteomes" id="UP000323454">
    <property type="component" value="Unassembled WGS sequence"/>
</dbReference>
<sequence>MNLSSLMFPLLLVLLAVPLFLSARKQKRAVAEQQQLQNSLEPGTRVMTTSGLHATVVSTEDDATIDLEIAPGVVTTWVRAAVRERIVTDVEETVVEEEVVEPVVADAAPEHVATEQVTAPEHEAAAELEHDKTKS</sequence>
<reference evidence="10 11" key="2">
    <citation type="submission" date="2019-09" db="EMBL/GenBank/DDBJ databases">
        <authorList>
            <person name="Jin C."/>
        </authorList>
    </citation>
    <scope>NUCLEOTIDE SEQUENCE [LARGE SCALE GENOMIC DNA]</scope>
    <source>
        <strain evidence="10 11">AN110305</strain>
    </source>
</reference>
<dbReference type="GO" id="GO:0005886">
    <property type="term" value="C:plasma membrane"/>
    <property type="evidence" value="ECO:0007669"/>
    <property type="project" value="UniProtKB-SubCell"/>
</dbReference>
<dbReference type="GO" id="GO:0015031">
    <property type="term" value="P:protein transport"/>
    <property type="evidence" value="ECO:0007669"/>
    <property type="project" value="UniProtKB-KW"/>
</dbReference>
<keyword evidence="5" id="KW-0812">Transmembrane</keyword>
<keyword evidence="4" id="KW-1003">Cell membrane</keyword>
<dbReference type="Pfam" id="PF02699">
    <property type="entry name" value="YajC"/>
    <property type="match status" value="1"/>
</dbReference>
<keyword evidence="7" id="KW-1133">Transmembrane helix</keyword>
<proteinExistence type="inferred from homology"/>
<comment type="subcellular location">
    <subcellularLocation>
        <location evidence="1">Cell membrane</location>
        <topology evidence="1">Single-pass membrane protein</topology>
    </subcellularLocation>
</comment>
<evidence type="ECO:0000256" key="7">
    <source>
        <dbReference type="ARBA" id="ARBA00022989"/>
    </source>
</evidence>